<dbReference type="AlphaFoldDB" id="A0AA42BJS7"/>
<reference evidence="3" key="1">
    <citation type="journal article" date="2023" name="Front. Microbiol.">
        <title>Ralstonia chuxiongensis sp. nov., Ralstonia mojiangensis sp. nov., and Ralstonia soli sp. nov., isolated from tobacco fields, are three novel species in the family Burkholderiaceae.</title>
        <authorList>
            <person name="Lu C.H."/>
            <person name="Zhang Y.Y."/>
            <person name="Jiang N."/>
            <person name="Chen W."/>
            <person name="Shao X."/>
            <person name="Zhao Z.M."/>
            <person name="Lu W.L."/>
            <person name="Hu X."/>
            <person name="Xi Y.X."/>
            <person name="Zou S.Y."/>
            <person name="Wei Q.J."/>
            <person name="Lin Z.L."/>
            <person name="Gong L."/>
            <person name="Gai X.T."/>
            <person name="Zhang L.Q."/>
            <person name="Li J.Y."/>
            <person name="Jin Y."/>
            <person name="Xia Z.Y."/>
        </authorList>
    </citation>
    <scope>NUCLEOTIDE SEQUENCE [LARGE SCALE GENOMIC DNA]</scope>
    <source>
        <strain evidence="3">21YRMH01-3</strain>
    </source>
</reference>
<dbReference type="Proteomes" id="UP001162793">
    <property type="component" value="Unassembled WGS sequence"/>
</dbReference>
<dbReference type="SUPFAM" id="SSF50891">
    <property type="entry name" value="Cyclophilin-like"/>
    <property type="match status" value="1"/>
</dbReference>
<keyword evidence="3" id="KW-1185">Reference proteome</keyword>
<protein>
    <submittedName>
        <fullName evidence="2">Cyclophilin-like fold protein</fullName>
    </submittedName>
</protein>
<evidence type="ECO:0000313" key="3">
    <source>
        <dbReference type="Proteomes" id="UP001162793"/>
    </source>
</evidence>
<dbReference type="RefSeq" id="WP_253542381.1">
    <property type="nucleotide sequence ID" value="NZ_JAMYWC010000009.1"/>
</dbReference>
<dbReference type="InterPro" id="IPR029000">
    <property type="entry name" value="Cyclophilin-like_dom_sf"/>
</dbReference>
<feature type="domain" description="Cyclophilin-like" evidence="1">
    <location>
        <begin position="7"/>
        <end position="108"/>
    </location>
</feature>
<evidence type="ECO:0000259" key="1">
    <source>
        <dbReference type="Pfam" id="PF18050"/>
    </source>
</evidence>
<evidence type="ECO:0000313" key="2">
    <source>
        <dbReference type="EMBL" id="MCP1175515.1"/>
    </source>
</evidence>
<proteinExistence type="predicted"/>
<comment type="caution">
    <text evidence="2">The sequence shown here is derived from an EMBL/GenBank/DDBJ whole genome shotgun (WGS) entry which is preliminary data.</text>
</comment>
<accession>A0AA42BJS7</accession>
<dbReference type="EMBL" id="JAMYWC010000009">
    <property type="protein sequence ID" value="MCP1175515.1"/>
    <property type="molecule type" value="Genomic_DNA"/>
</dbReference>
<gene>
    <name evidence="2" type="ORF">NKG59_24380</name>
</gene>
<dbReference type="InterPro" id="IPR041183">
    <property type="entry name" value="Cyclophilin-like"/>
</dbReference>
<organism evidence="2 3">
    <name type="scientific">Ralstonia chuxiongensis</name>
    <dbReference type="NCBI Taxonomy" id="2957504"/>
    <lineage>
        <taxon>Bacteria</taxon>
        <taxon>Pseudomonadati</taxon>
        <taxon>Pseudomonadota</taxon>
        <taxon>Betaproteobacteria</taxon>
        <taxon>Burkholderiales</taxon>
        <taxon>Burkholderiaceae</taxon>
        <taxon>Ralstonia</taxon>
    </lineage>
</organism>
<dbReference type="Gene3D" id="2.40.100.20">
    <property type="match status" value="1"/>
</dbReference>
<sequence length="117" mass="12653">MKIRFRFPADEFIATLVDQPAAYELVAMLPLRLEVSDFASAEKIAYLPNKLNVDSAPAGTDAVVGDLAYYAPWGNLALFYKNAPYAPGLVHLGRIDGAIGTLGQQREGVVTVELIAE</sequence>
<name>A0AA42BJS7_9RALS</name>
<dbReference type="Pfam" id="PF18050">
    <property type="entry name" value="Cyclophil_like2"/>
    <property type="match status" value="1"/>
</dbReference>